<dbReference type="Gene3D" id="3.40.50.1240">
    <property type="entry name" value="Phosphoglycerate mutase-like"/>
    <property type="match status" value="1"/>
</dbReference>
<dbReference type="SUPFAM" id="SSF53254">
    <property type="entry name" value="Phosphoglycerate mutase-like"/>
    <property type="match status" value="1"/>
</dbReference>
<keyword evidence="3" id="KW-1133">Transmembrane helix</keyword>
<evidence type="ECO:0000256" key="3">
    <source>
        <dbReference type="SAM" id="Phobius"/>
    </source>
</evidence>
<dbReference type="PROSITE" id="PS00616">
    <property type="entry name" value="HIS_ACID_PHOSPHAT_1"/>
    <property type="match status" value="1"/>
</dbReference>
<dbReference type="InterPro" id="IPR029033">
    <property type="entry name" value="His_PPase_superfam"/>
</dbReference>
<name>A0A7I4Y3G3_HAECO</name>
<protein>
    <submittedName>
        <fullName evidence="5">Acid phosphatase-like protein 2</fullName>
    </submittedName>
</protein>
<dbReference type="InterPro" id="IPR050645">
    <property type="entry name" value="Histidine_acid_phosphatase"/>
</dbReference>
<dbReference type="CDD" id="cd07061">
    <property type="entry name" value="HP_HAP_like"/>
    <property type="match status" value="1"/>
</dbReference>
<dbReference type="GO" id="GO:0003993">
    <property type="term" value="F:acid phosphatase activity"/>
    <property type="evidence" value="ECO:0007669"/>
    <property type="project" value="UniProtKB-EC"/>
</dbReference>
<sequence>MTMYMMRKEDESDARKQYFPLFPMQRGNMRSSRALRLIALAVVIVFLTYWIFSVAYMWVQIATTWLILFSSLDRTFSEEPEREPSAKDNEDIQPKQEIPAEWREMCEFLEREWQGEEGQIDDDHFRLRGVAVVFRHGERSPLYTEDDEAGCEPFREQDREDFKNYKKLMESDDFNYFLNTDVKFANFSKIPSLAHCSAGQMTAEGALQHVKFGNYMRDRYLDSNIFSPDSRLNVTVTSSRYNRTFQSAIAFTSAFLFPSKSSVPQIHVQASNFTFLCTSRNCACNTRRWRAQFEKERYEYFVQRSPAHLQKEADLVRTHSAFSHAMDPFQILDVALGRYVCRRKPLPCFGRSYCLNYEFLSQLLNETTTRKKVMFDEGSRYVVEKMNLVEAHGVLYHIAETIANLRRFPHTNTIQIFSGHDVTLAPILIVLKVPFIDPPHYASRLVIEFYELVDSPSTKDGIFLRFLYNGKDVTKDVFFCETELNNGLCPGQKLERFVHNEIFLPLNVNSLIEVCS</sequence>
<evidence type="ECO:0000256" key="2">
    <source>
        <dbReference type="ARBA" id="ARBA00005375"/>
    </source>
</evidence>
<organism evidence="4 5">
    <name type="scientific">Haemonchus contortus</name>
    <name type="common">Barber pole worm</name>
    <dbReference type="NCBI Taxonomy" id="6289"/>
    <lineage>
        <taxon>Eukaryota</taxon>
        <taxon>Metazoa</taxon>
        <taxon>Ecdysozoa</taxon>
        <taxon>Nematoda</taxon>
        <taxon>Chromadorea</taxon>
        <taxon>Rhabditida</taxon>
        <taxon>Rhabditina</taxon>
        <taxon>Rhabditomorpha</taxon>
        <taxon>Strongyloidea</taxon>
        <taxon>Trichostrongylidae</taxon>
        <taxon>Haemonchus</taxon>
    </lineage>
</organism>
<evidence type="ECO:0000313" key="5">
    <source>
        <dbReference type="WBParaSite" id="HCON_00038480-00001"/>
    </source>
</evidence>
<dbReference type="Pfam" id="PF00328">
    <property type="entry name" value="His_Phos_2"/>
    <property type="match status" value="1"/>
</dbReference>
<dbReference type="AlphaFoldDB" id="A0A7I4Y3G3"/>
<dbReference type="OrthoDB" id="10262962at2759"/>
<dbReference type="InterPro" id="IPR000560">
    <property type="entry name" value="His_Pase_clade-2"/>
</dbReference>
<proteinExistence type="inferred from homology"/>
<comment type="catalytic activity">
    <reaction evidence="1">
        <text>a phosphate monoester + H2O = an alcohol + phosphate</text>
        <dbReference type="Rhea" id="RHEA:15017"/>
        <dbReference type="ChEBI" id="CHEBI:15377"/>
        <dbReference type="ChEBI" id="CHEBI:30879"/>
        <dbReference type="ChEBI" id="CHEBI:43474"/>
        <dbReference type="ChEBI" id="CHEBI:67140"/>
        <dbReference type="EC" id="3.1.3.2"/>
    </reaction>
</comment>
<keyword evidence="3" id="KW-0472">Membrane</keyword>
<keyword evidence="3" id="KW-0812">Transmembrane</keyword>
<dbReference type="PANTHER" id="PTHR11567:SF187">
    <property type="entry name" value="2,3-BISPHOSPHOGLYCERATE 3-PHOSPHATASE"/>
    <property type="match status" value="1"/>
</dbReference>
<accession>A0A7I4Y3G3</accession>
<dbReference type="OMA" id="CALGQLT"/>
<feature type="transmembrane region" description="Helical" evidence="3">
    <location>
        <begin position="34"/>
        <end position="59"/>
    </location>
</feature>
<dbReference type="WBParaSite" id="HCON_00038480-00001">
    <property type="protein sequence ID" value="HCON_00038480-00001"/>
    <property type="gene ID" value="HCON_00038480"/>
</dbReference>
<dbReference type="PANTHER" id="PTHR11567">
    <property type="entry name" value="ACID PHOSPHATASE-RELATED"/>
    <property type="match status" value="1"/>
</dbReference>
<keyword evidence="4" id="KW-1185">Reference proteome</keyword>
<evidence type="ECO:0000256" key="1">
    <source>
        <dbReference type="ARBA" id="ARBA00000032"/>
    </source>
</evidence>
<dbReference type="Proteomes" id="UP000025227">
    <property type="component" value="Unplaced"/>
</dbReference>
<comment type="similarity">
    <text evidence="2">Belongs to the histidine acid phosphatase family.</text>
</comment>
<reference evidence="5" key="1">
    <citation type="submission" date="2020-12" db="UniProtKB">
        <authorList>
            <consortium name="WormBaseParasite"/>
        </authorList>
    </citation>
    <scope>IDENTIFICATION</scope>
    <source>
        <strain evidence="5">MHco3</strain>
    </source>
</reference>
<dbReference type="InterPro" id="IPR033379">
    <property type="entry name" value="Acid_Pase_AS"/>
</dbReference>
<evidence type="ECO:0000313" key="4">
    <source>
        <dbReference type="Proteomes" id="UP000025227"/>
    </source>
</evidence>